<dbReference type="InterPro" id="IPR050736">
    <property type="entry name" value="Sensor_HK_Regulatory"/>
</dbReference>
<keyword evidence="4" id="KW-0597">Phosphoprotein</keyword>
<dbReference type="CDD" id="cd00075">
    <property type="entry name" value="HATPase"/>
    <property type="match status" value="1"/>
</dbReference>
<dbReference type="Gene3D" id="1.10.287.130">
    <property type="match status" value="1"/>
</dbReference>
<evidence type="ECO:0000256" key="9">
    <source>
        <dbReference type="ARBA" id="ARBA00023012"/>
    </source>
</evidence>
<dbReference type="PROSITE" id="PS50885">
    <property type="entry name" value="HAMP"/>
    <property type="match status" value="1"/>
</dbReference>
<keyword evidence="9" id="KW-0902">Two-component regulatory system</keyword>
<dbReference type="CDD" id="cd06225">
    <property type="entry name" value="HAMP"/>
    <property type="match status" value="1"/>
</dbReference>
<evidence type="ECO:0000256" key="6">
    <source>
        <dbReference type="ARBA" id="ARBA00022692"/>
    </source>
</evidence>
<dbReference type="PANTHER" id="PTHR43711">
    <property type="entry name" value="TWO-COMPONENT HISTIDINE KINASE"/>
    <property type="match status" value="1"/>
</dbReference>
<dbReference type="PANTHER" id="PTHR43711:SF32">
    <property type="entry name" value="SENSOR-TYPE HISTIDINE KINASE PRRB"/>
    <property type="match status" value="1"/>
</dbReference>
<evidence type="ECO:0000313" key="13">
    <source>
        <dbReference type="EMBL" id="MFB9375463.1"/>
    </source>
</evidence>
<evidence type="ECO:0000259" key="12">
    <source>
        <dbReference type="PROSITE" id="PS50885"/>
    </source>
</evidence>
<evidence type="ECO:0000313" key="14">
    <source>
        <dbReference type="Proteomes" id="UP001589748"/>
    </source>
</evidence>
<keyword evidence="8 10" id="KW-1133">Transmembrane helix</keyword>
<protein>
    <recommendedName>
        <fullName evidence="3">histidine kinase</fullName>
        <ecNumber evidence="3">2.7.13.3</ecNumber>
    </recommendedName>
</protein>
<dbReference type="SMART" id="SM00304">
    <property type="entry name" value="HAMP"/>
    <property type="match status" value="1"/>
</dbReference>
<evidence type="ECO:0000256" key="2">
    <source>
        <dbReference type="ARBA" id="ARBA00004236"/>
    </source>
</evidence>
<dbReference type="Pfam" id="PF02518">
    <property type="entry name" value="HATPase_c"/>
    <property type="match status" value="1"/>
</dbReference>
<feature type="domain" description="Histidine kinase" evidence="11">
    <location>
        <begin position="154"/>
        <end position="367"/>
    </location>
</feature>
<dbReference type="SMART" id="SM00388">
    <property type="entry name" value="HisKA"/>
    <property type="match status" value="1"/>
</dbReference>
<keyword evidence="10" id="KW-0472">Membrane</keyword>
<keyword evidence="5" id="KW-0808">Transferase</keyword>
<sequence>MSLPQREPSGLTGPIPITGAAAEARRAATRRTFPDVRPLDPIGSLKWKLGVLVAATTVVAVLLVRYGLQAQIPTRYTLPAAVLVSLLVTQLLARGMTSPLRDMRVAAQAMATGDYSRRVRATSHDEVGALATAFNRMAEDLEAVDRERRELVANVSHELRTPVSALHAVLENLVDGVSEPDEETLGTALAQTERLGRLVEQLLDLSRLDAGAVSLQRDTIRLEPFLASAVRAMSMSGREVRFVVDVIPPDLQVSVDSARLHQVVANLLDNASRHSPAGGTVTVRADTTGEVVRISVIDEGPGIATEDRERVFQRFTRGSSATRSDGGTGLGLAIARWAVQMHGGTIRVASTPRGGGCQIDVHLPATPPALG</sequence>
<feature type="transmembrane region" description="Helical" evidence="10">
    <location>
        <begin position="74"/>
        <end position="93"/>
    </location>
</feature>
<evidence type="ECO:0000256" key="4">
    <source>
        <dbReference type="ARBA" id="ARBA00022553"/>
    </source>
</evidence>
<comment type="subcellular location">
    <subcellularLocation>
        <location evidence="2">Cell membrane</location>
    </subcellularLocation>
</comment>
<dbReference type="Gene3D" id="3.30.565.10">
    <property type="entry name" value="Histidine kinase-like ATPase, C-terminal domain"/>
    <property type="match status" value="1"/>
</dbReference>
<evidence type="ECO:0000256" key="3">
    <source>
        <dbReference type="ARBA" id="ARBA00012438"/>
    </source>
</evidence>
<evidence type="ECO:0000256" key="5">
    <source>
        <dbReference type="ARBA" id="ARBA00022679"/>
    </source>
</evidence>
<dbReference type="CDD" id="cd00082">
    <property type="entry name" value="HisKA"/>
    <property type="match status" value="1"/>
</dbReference>
<feature type="transmembrane region" description="Helical" evidence="10">
    <location>
        <begin position="49"/>
        <end position="68"/>
    </location>
</feature>
<dbReference type="SUPFAM" id="SSF55874">
    <property type="entry name" value="ATPase domain of HSP90 chaperone/DNA topoisomerase II/histidine kinase"/>
    <property type="match status" value="1"/>
</dbReference>
<name>A0ABV5LMY7_9ACTN</name>
<dbReference type="RefSeq" id="WP_380136281.1">
    <property type="nucleotide sequence ID" value="NZ_JBHLUI010000006.1"/>
</dbReference>
<dbReference type="SUPFAM" id="SSF158472">
    <property type="entry name" value="HAMP domain-like"/>
    <property type="match status" value="1"/>
</dbReference>
<dbReference type="InterPro" id="IPR004358">
    <property type="entry name" value="Sig_transdc_His_kin-like_C"/>
</dbReference>
<dbReference type="SMART" id="SM00387">
    <property type="entry name" value="HATPase_c"/>
    <property type="match status" value="1"/>
</dbReference>
<organism evidence="13 14">
    <name type="scientific">Kineococcus gynurae</name>
    <dbReference type="NCBI Taxonomy" id="452979"/>
    <lineage>
        <taxon>Bacteria</taxon>
        <taxon>Bacillati</taxon>
        <taxon>Actinomycetota</taxon>
        <taxon>Actinomycetes</taxon>
        <taxon>Kineosporiales</taxon>
        <taxon>Kineosporiaceae</taxon>
        <taxon>Kineococcus</taxon>
    </lineage>
</organism>
<accession>A0ABV5LMY7</accession>
<comment type="catalytic activity">
    <reaction evidence="1">
        <text>ATP + protein L-histidine = ADP + protein N-phospho-L-histidine.</text>
        <dbReference type="EC" id="2.7.13.3"/>
    </reaction>
</comment>
<dbReference type="PRINTS" id="PR00344">
    <property type="entry name" value="BCTRLSENSOR"/>
</dbReference>
<evidence type="ECO:0000256" key="10">
    <source>
        <dbReference type="SAM" id="Phobius"/>
    </source>
</evidence>
<proteinExistence type="predicted"/>
<keyword evidence="6 10" id="KW-0812">Transmembrane</keyword>
<keyword evidence="14" id="KW-1185">Reference proteome</keyword>
<dbReference type="Proteomes" id="UP001589748">
    <property type="component" value="Unassembled WGS sequence"/>
</dbReference>
<dbReference type="Pfam" id="PF00512">
    <property type="entry name" value="HisKA"/>
    <property type="match status" value="1"/>
</dbReference>
<keyword evidence="7 13" id="KW-0418">Kinase</keyword>
<dbReference type="EC" id="2.7.13.3" evidence="3"/>
<feature type="domain" description="HAMP" evidence="12">
    <location>
        <begin position="94"/>
        <end position="146"/>
    </location>
</feature>
<dbReference type="Gene3D" id="6.10.340.10">
    <property type="match status" value="1"/>
</dbReference>
<dbReference type="Pfam" id="PF00672">
    <property type="entry name" value="HAMP"/>
    <property type="match status" value="1"/>
</dbReference>
<dbReference type="InterPro" id="IPR003661">
    <property type="entry name" value="HisK_dim/P_dom"/>
</dbReference>
<dbReference type="InterPro" id="IPR005467">
    <property type="entry name" value="His_kinase_dom"/>
</dbReference>
<dbReference type="SUPFAM" id="SSF47384">
    <property type="entry name" value="Homodimeric domain of signal transducing histidine kinase"/>
    <property type="match status" value="1"/>
</dbReference>
<dbReference type="InterPro" id="IPR036890">
    <property type="entry name" value="HATPase_C_sf"/>
</dbReference>
<reference evidence="13 14" key="1">
    <citation type="submission" date="2024-09" db="EMBL/GenBank/DDBJ databases">
        <authorList>
            <person name="Sun Q."/>
            <person name="Mori K."/>
        </authorList>
    </citation>
    <scope>NUCLEOTIDE SEQUENCE [LARGE SCALE GENOMIC DNA]</scope>
    <source>
        <strain evidence="13 14">TISTR 1856</strain>
    </source>
</reference>
<dbReference type="InterPro" id="IPR003660">
    <property type="entry name" value="HAMP_dom"/>
</dbReference>
<evidence type="ECO:0000256" key="7">
    <source>
        <dbReference type="ARBA" id="ARBA00022777"/>
    </source>
</evidence>
<evidence type="ECO:0000259" key="11">
    <source>
        <dbReference type="PROSITE" id="PS50109"/>
    </source>
</evidence>
<dbReference type="GO" id="GO:0016301">
    <property type="term" value="F:kinase activity"/>
    <property type="evidence" value="ECO:0007669"/>
    <property type="project" value="UniProtKB-KW"/>
</dbReference>
<evidence type="ECO:0000256" key="8">
    <source>
        <dbReference type="ARBA" id="ARBA00022989"/>
    </source>
</evidence>
<gene>
    <name evidence="13" type="ORF">ACFFVI_00630</name>
</gene>
<dbReference type="EMBL" id="JBHMDM010000001">
    <property type="protein sequence ID" value="MFB9375463.1"/>
    <property type="molecule type" value="Genomic_DNA"/>
</dbReference>
<comment type="caution">
    <text evidence="13">The sequence shown here is derived from an EMBL/GenBank/DDBJ whole genome shotgun (WGS) entry which is preliminary data.</text>
</comment>
<dbReference type="PROSITE" id="PS50109">
    <property type="entry name" value="HIS_KIN"/>
    <property type="match status" value="1"/>
</dbReference>
<dbReference type="InterPro" id="IPR003594">
    <property type="entry name" value="HATPase_dom"/>
</dbReference>
<evidence type="ECO:0000256" key="1">
    <source>
        <dbReference type="ARBA" id="ARBA00000085"/>
    </source>
</evidence>
<dbReference type="InterPro" id="IPR036097">
    <property type="entry name" value="HisK_dim/P_sf"/>
</dbReference>